<gene>
    <name evidence="10" type="ORF">RAG0_04490</name>
</gene>
<feature type="compositionally biased region" description="Polar residues" evidence="8">
    <location>
        <begin position="229"/>
        <end position="243"/>
    </location>
</feature>
<feature type="compositionally biased region" description="Low complexity" evidence="8">
    <location>
        <begin position="137"/>
        <end position="147"/>
    </location>
</feature>
<feature type="compositionally biased region" description="Polar residues" evidence="8">
    <location>
        <begin position="209"/>
        <end position="218"/>
    </location>
</feature>
<evidence type="ECO:0000259" key="9">
    <source>
        <dbReference type="SMART" id="SM01312"/>
    </source>
</evidence>
<evidence type="ECO:0000256" key="8">
    <source>
        <dbReference type="SAM" id="MobiDB-lite"/>
    </source>
</evidence>
<feature type="domain" description="Restriction of telomere capping protein 4 C-terminal" evidence="9">
    <location>
        <begin position="417"/>
        <end position="533"/>
    </location>
</feature>
<evidence type="ECO:0000256" key="5">
    <source>
        <dbReference type="ARBA" id="ARBA00015162"/>
    </source>
</evidence>
<dbReference type="InterPro" id="IPR028094">
    <property type="entry name" value="RTC4_C"/>
</dbReference>
<reference evidence="11" key="1">
    <citation type="submission" date="2016-03" db="EMBL/GenBank/DDBJ databases">
        <authorList>
            <person name="Guldener U."/>
        </authorList>
    </citation>
    <scope>NUCLEOTIDE SEQUENCE [LARGE SCALE GENOMIC DNA]</scope>
    <source>
        <strain evidence="11">04CH-RAC-A.6.1</strain>
    </source>
</reference>
<evidence type="ECO:0000256" key="7">
    <source>
        <dbReference type="ARBA" id="ARBA00023242"/>
    </source>
</evidence>
<evidence type="ECO:0000256" key="3">
    <source>
        <dbReference type="ARBA" id="ARBA00004496"/>
    </source>
</evidence>
<dbReference type="GO" id="GO:0005634">
    <property type="term" value="C:nucleus"/>
    <property type="evidence" value="ECO:0007669"/>
    <property type="project" value="UniProtKB-SubCell"/>
</dbReference>
<evidence type="ECO:0000313" key="11">
    <source>
        <dbReference type="Proteomes" id="UP000178912"/>
    </source>
</evidence>
<name>A0A1E1K967_9HELO</name>
<feature type="compositionally biased region" description="Basic and acidic residues" evidence="8">
    <location>
        <begin position="98"/>
        <end position="124"/>
    </location>
</feature>
<evidence type="ECO:0000256" key="2">
    <source>
        <dbReference type="ARBA" id="ARBA00004123"/>
    </source>
</evidence>
<dbReference type="GO" id="GO:0005737">
    <property type="term" value="C:cytoplasm"/>
    <property type="evidence" value="ECO:0007669"/>
    <property type="project" value="UniProtKB-SubCell"/>
</dbReference>
<keyword evidence="6" id="KW-0963">Cytoplasm</keyword>
<comment type="similarity">
    <text evidence="4">Belongs to the RTC4 family.</text>
</comment>
<sequence>MSASITKLHLDCTQQRRVGLDKREYKLAHLLLRSSASANSHPALMALKSAPKRPVNVRKSPMKEVEEDIGREPDSSSDSENDPDPSDIKGTDYGSIKETIDHFTHASRKENALTDRATNEDSRGIRTATRSANAVHSPSKSSVSSRNSTKRKGEEQPPKLGGGKTDIFGNVVQRPGKKAMNTYGNAKPPKIRVPRGGRKAKEKLKQYDQVDQSPQKSNSSKDLKVFSDIDTSPESTPKKTTGPNRHADLGFTPTPTKDEPKALRKYGLDDLSDSDEDSVKQVVKNLRLPSTDESPAKQIEGLKPHTLYLGTDLLSTAKAIIDKDRDELGPVSQDMDYDFTSMTQRACCPMCGADVSPEDIRAHSKNGVMNIRVQEKFCRAHKVRTAQDHWDIEGYPPIDWDNLDSRISKHHAFIKKLINGQSSHYRDLWDENVAAGGDRNLRKMTSNLTPGFYGARGLRIFSENIMHKFTPLLKRRAPQDPLISARGFAAYVQSVLVPEVAVQLIMEDMGRDIEQARQVLAESVEVGELLNEEIKDVVTRRVVDSEGEDESD</sequence>
<evidence type="ECO:0000313" key="10">
    <source>
        <dbReference type="EMBL" id="CZS94542.1"/>
    </source>
</evidence>
<keyword evidence="7" id="KW-0539">Nucleus</keyword>
<comment type="function">
    <text evidence="1">May be involved in a process influencing telomere capping.</text>
</comment>
<feature type="compositionally biased region" description="Acidic residues" evidence="8">
    <location>
        <begin position="75"/>
        <end position="85"/>
    </location>
</feature>
<dbReference type="PANTHER" id="PTHR41391">
    <property type="entry name" value="RESTRICTION OF TELOMERE CAPPING PROTEIN 4"/>
    <property type="match status" value="1"/>
</dbReference>
<feature type="compositionally biased region" description="Basic residues" evidence="8">
    <location>
        <begin position="189"/>
        <end position="202"/>
    </location>
</feature>
<accession>A0A1E1K967</accession>
<feature type="region of interest" description="Disordered" evidence="8">
    <location>
        <begin position="45"/>
        <end position="261"/>
    </location>
</feature>
<evidence type="ECO:0000256" key="1">
    <source>
        <dbReference type="ARBA" id="ARBA00002738"/>
    </source>
</evidence>
<keyword evidence="11" id="KW-1185">Reference proteome</keyword>
<dbReference type="Proteomes" id="UP000178912">
    <property type="component" value="Unassembled WGS sequence"/>
</dbReference>
<dbReference type="SMART" id="SM01312">
    <property type="entry name" value="RTC4"/>
    <property type="match status" value="1"/>
</dbReference>
<dbReference type="Pfam" id="PF14474">
    <property type="entry name" value="RTC4"/>
    <property type="match status" value="1"/>
</dbReference>
<dbReference type="AlphaFoldDB" id="A0A1E1K967"/>
<feature type="compositionally biased region" description="Basic and acidic residues" evidence="8">
    <location>
        <begin position="61"/>
        <end position="74"/>
    </location>
</feature>
<dbReference type="OrthoDB" id="128308at2759"/>
<protein>
    <recommendedName>
        <fullName evidence="5">Restriction of telomere capping protein 4</fullName>
    </recommendedName>
</protein>
<dbReference type="PANTHER" id="PTHR41391:SF1">
    <property type="entry name" value="RESTRICTION OF TELOMERE CAPPING PROTEIN 4"/>
    <property type="match status" value="1"/>
</dbReference>
<evidence type="ECO:0000256" key="4">
    <source>
        <dbReference type="ARBA" id="ARBA00009461"/>
    </source>
</evidence>
<dbReference type="InterPro" id="IPR039024">
    <property type="entry name" value="RTC4"/>
</dbReference>
<organism evidence="10 11">
    <name type="scientific">Rhynchosporium agropyri</name>
    <dbReference type="NCBI Taxonomy" id="914238"/>
    <lineage>
        <taxon>Eukaryota</taxon>
        <taxon>Fungi</taxon>
        <taxon>Dikarya</taxon>
        <taxon>Ascomycota</taxon>
        <taxon>Pezizomycotina</taxon>
        <taxon>Leotiomycetes</taxon>
        <taxon>Helotiales</taxon>
        <taxon>Ploettnerulaceae</taxon>
        <taxon>Rhynchosporium</taxon>
    </lineage>
</organism>
<comment type="subcellular location">
    <subcellularLocation>
        <location evidence="3">Cytoplasm</location>
    </subcellularLocation>
    <subcellularLocation>
        <location evidence="2">Nucleus</location>
    </subcellularLocation>
</comment>
<dbReference type="EMBL" id="FJUX01000019">
    <property type="protein sequence ID" value="CZS94542.1"/>
    <property type="molecule type" value="Genomic_DNA"/>
</dbReference>
<proteinExistence type="inferred from homology"/>
<evidence type="ECO:0000256" key="6">
    <source>
        <dbReference type="ARBA" id="ARBA00022490"/>
    </source>
</evidence>